<organism evidence="9 10">
    <name type="scientific">Deminuibacter soli</name>
    <dbReference type="NCBI Taxonomy" id="2291815"/>
    <lineage>
        <taxon>Bacteria</taxon>
        <taxon>Pseudomonadati</taxon>
        <taxon>Bacteroidota</taxon>
        <taxon>Chitinophagia</taxon>
        <taxon>Chitinophagales</taxon>
        <taxon>Chitinophagaceae</taxon>
        <taxon>Deminuibacter</taxon>
    </lineage>
</organism>
<dbReference type="PANTHER" id="PTHR43453:SF1">
    <property type="entry name" value="TRNA_RRNA METHYLTRANSFERASE SPOU TYPE DOMAIN-CONTAINING PROTEIN"/>
    <property type="match status" value="1"/>
</dbReference>
<dbReference type="InterPro" id="IPR001537">
    <property type="entry name" value="SpoU_MeTrfase"/>
</dbReference>
<keyword evidence="2 7" id="KW-0489">Methyltransferase</keyword>
<protein>
    <recommendedName>
        <fullName evidence="7">tRNA (guanosine(18)-2'-O)-methyltransferase</fullName>
        <ecNumber evidence="7">2.1.1.34</ecNumber>
    </recommendedName>
    <alternativeName>
        <fullName evidence="7">tRNA [Gm18] methyltransferase</fullName>
    </alternativeName>
</protein>
<reference evidence="9 10" key="1">
    <citation type="submission" date="2018-08" db="EMBL/GenBank/DDBJ databases">
        <title>Chitinophagaceae sp. K23C18032701, a novel bacterium isolated from forest soil.</title>
        <authorList>
            <person name="Wang C."/>
        </authorList>
    </citation>
    <scope>NUCLEOTIDE SEQUENCE [LARGE SCALE GENOMIC DNA]</scope>
    <source>
        <strain evidence="9 10">K23C18032701</strain>
    </source>
</reference>
<evidence type="ECO:0000313" key="9">
    <source>
        <dbReference type="EMBL" id="RFM28058.1"/>
    </source>
</evidence>
<dbReference type="CDD" id="cd18092">
    <property type="entry name" value="SpoU-like_TrmH"/>
    <property type="match status" value="1"/>
</dbReference>
<proteinExistence type="inferred from homology"/>
<dbReference type="SUPFAM" id="SSF75217">
    <property type="entry name" value="alpha/beta knot"/>
    <property type="match status" value="1"/>
</dbReference>
<sequence>MTPERSEKLARVMAKRQENITVVLEHVEDPRNIAAIMRSCDAVGIQDIHLIHPPQARPRNWGFLSARSAEKWVTLHHYNEAETCIAELLQQQFILLTTHLGADSVPLHEVDFTRKVALVFGNERNGVSEQIRNRAQGNFNVPQVGMIQSLNISVACAVSIYEAYRQKMLAGHYNTPGMHAARRETLLQQWSIKQ</sequence>
<dbReference type="Gene3D" id="3.40.1280.10">
    <property type="match status" value="1"/>
</dbReference>
<dbReference type="GO" id="GO:0002938">
    <property type="term" value="P:tRNA guanine ribose methylation"/>
    <property type="evidence" value="ECO:0007669"/>
    <property type="project" value="UniProtKB-UniRule"/>
</dbReference>
<evidence type="ECO:0000256" key="2">
    <source>
        <dbReference type="ARBA" id="ARBA00022603"/>
    </source>
</evidence>
<feature type="domain" description="tRNA/rRNA methyltransferase SpoU type" evidence="8">
    <location>
        <begin position="20"/>
        <end position="161"/>
    </location>
</feature>
<dbReference type="HAMAP" id="MF_02060">
    <property type="entry name" value="tRNA_methyltr_TrmH"/>
    <property type="match status" value="1"/>
</dbReference>
<dbReference type="Proteomes" id="UP000261284">
    <property type="component" value="Unassembled WGS sequence"/>
</dbReference>
<dbReference type="AlphaFoldDB" id="A0A3E1NJU2"/>
<name>A0A3E1NJU2_9BACT</name>
<dbReference type="Pfam" id="PF00588">
    <property type="entry name" value="SpoU_methylase"/>
    <property type="match status" value="1"/>
</dbReference>
<dbReference type="InterPro" id="IPR029026">
    <property type="entry name" value="tRNA_m1G_MTases_N"/>
</dbReference>
<dbReference type="InterPro" id="IPR033671">
    <property type="entry name" value="TrmH"/>
</dbReference>
<evidence type="ECO:0000313" key="10">
    <source>
        <dbReference type="Proteomes" id="UP000261284"/>
    </source>
</evidence>
<dbReference type="GO" id="GO:0000049">
    <property type="term" value="F:tRNA binding"/>
    <property type="evidence" value="ECO:0007669"/>
    <property type="project" value="UniProtKB-UniRule"/>
</dbReference>
<gene>
    <name evidence="7" type="primary">trmH</name>
    <name evidence="9" type="ORF">DXN05_11010</name>
</gene>
<dbReference type="InterPro" id="IPR029028">
    <property type="entry name" value="Alpha/beta_knot_MTases"/>
</dbReference>
<keyword evidence="4 7" id="KW-0949">S-adenosyl-L-methionine</keyword>
<dbReference type="OrthoDB" id="9794400at2"/>
<keyword evidence="6 7" id="KW-0694">RNA-binding</keyword>
<dbReference type="EC" id="2.1.1.34" evidence="7"/>
<keyword evidence="10" id="KW-1185">Reference proteome</keyword>
<evidence type="ECO:0000256" key="6">
    <source>
        <dbReference type="ARBA" id="ARBA00022884"/>
    </source>
</evidence>
<feature type="binding site" evidence="7">
    <location>
        <position position="98"/>
    </location>
    <ligand>
        <name>S-adenosyl-L-methionine</name>
        <dbReference type="ChEBI" id="CHEBI:59789"/>
    </ligand>
</feature>
<dbReference type="GO" id="GO:0141100">
    <property type="term" value="F:tRNA (guanine(18)-2'-O)-methyltransferase activity"/>
    <property type="evidence" value="ECO:0007669"/>
    <property type="project" value="UniProtKB-UniRule"/>
</dbReference>
<feature type="binding site" evidence="7">
    <location>
        <position position="141"/>
    </location>
    <ligand>
        <name>S-adenosyl-L-methionine</name>
        <dbReference type="ChEBI" id="CHEBI:59789"/>
    </ligand>
</feature>
<evidence type="ECO:0000256" key="3">
    <source>
        <dbReference type="ARBA" id="ARBA00022679"/>
    </source>
</evidence>
<keyword evidence="3 7" id="KW-0808">Transferase</keyword>
<comment type="function">
    <text evidence="7">Catalyzes the 2'-O methylation of guanosine at position 18 in tRNA.</text>
</comment>
<evidence type="ECO:0000256" key="5">
    <source>
        <dbReference type="ARBA" id="ARBA00022694"/>
    </source>
</evidence>
<comment type="similarity">
    <text evidence="7">Belongs to the class IV-like SAM-binding methyltransferase superfamily. RNA methyltransferase TrmH family.</text>
</comment>
<keyword evidence="5 7" id="KW-0819">tRNA processing</keyword>
<accession>A0A3E1NJU2</accession>
<dbReference type="PANTHER" id="PTHR43453">
    <property type="entry name" value="RRNA METHYLASE-LIKE"/>
    <property type="match status" value="1"/>
</dbReference>
<dbReference type="EMBL" id="QTJU01000003">
    <property type="protein sequence ID" value="RFM28058.1"/>
    <property type="molecule type" value="Genomic_DNA"/>
</dbReference>
<keyword evidence="1 7" id="KW-0820">tRNA-binding</keyword>
<evidence type="ECO:0000256" key="4">
    <source>
        <dbReference type="ARBA" id="ARBA00022691"/>
    </source>
</evidence>
<dbReference type="RefSeq" id="WP_116847305.1">
    <property type="nucleotide sequence ID" value="NZ_QTJU01000003.1"/>
</dbReference>
<comment type="caution">
    <text evidence="9">The sequence shown here is derived from an EMBL/GenBank/DDBJ whole genome shotgun (WGS) entry which is preliminary data.</text>
</comment>
<feature type="binding site" evidence="7">
    <location>
        <position position="150"/>
    </location>
    <ligand>
        <name>S-adenosyl-L-methionine</name>
        <dbReference type="ChEBI" id="CHEBI:59789"/>
    </ligand>
</feature>
<comment type="caution">
    <text evidence="7">Lacks conserved residue(s) required for the propagation of feature annotation.</text>
</comment>
<evidence type="ECO:0000259" key="8">
    <source>
        <dbReference type="Pfam" id="PF00588"/>
    </source>
</evidence>
<comment type="catalytic activity">
    <reaction evidence="7">
        <text>guanosine(18) in tRNA + S-adenosyl-L-methionine = 2'-O-methylguanosine(18) in tRNA + S-adenosyl-L-homocysteine + H(+)</text>
        <dbReference type="Rhea" id="RHEA:20077"/>
        <dbReference type="Rhea" id="RHEA-COMP:10190"/>
        <dbReference type="Rhea" id="RHEA-COMP:10192"/>
        <dbReference type="ChEBI" id="CHEBI:15378"/>
        <dbReference type="ChEBI" id="CHEBI:57856"/>
        <dbReference type="ChEBI" id="CHEBI:59789"/>
        <dbReference type="ChEBI" id="CHEBI:74269"/>
        <dbReference type="ChEBI" id="CHEBI:74445"/>
        <dbReference type="EC" id="2.1.1.34"/>
    </reaction>
</comment>
<evidence type="ECO:0000256" key="1">
    <source>
        <dbReference type="ARBA" id="ARBA00022555"/>
    </source>
</evidence>
<evidence type="ECO:0000256" key="7">
    <source>
        <dbReference type="HAMAP-Rule" id="MF_02060"/>
    </source>
</evidence>